<keyword evidence="2" id="KW-1185">Reference proteome</keyword>
<dbReference type="EMBL" id="ABCS01000030">
    <property type="protein sequence ID" value="EDM78482.1"/>
    <property type="molecule type" value="Genomic_DNA"/>
</dbReference>
<comment type="caution">
    <text evidence="1">The sequence shown here is derived from an EMBL/GenBank/DDBJ whole genome shotgun (WGS) entry which is preliminary data.</text>
</comment>
<name>A6G6K5_9BACT</name>
<proteinExistence type="predicted"/>
<protein>
    <submittedName>
        <fullName evidence="1">Uncharacterized protein</fullName>
    </submittedName>
</protein>
<sequence>MLQLLLTGMHESPQGLESERLVF</sequence>
<evidence type="ECO:0000313" key="1">
    <source>
        <dbReference type="EMBL" id="EDM78482.1"/>
    </source>
</evidence>
<evidence type="ECO:0000313" key="2">
    <source>
        <dbReference type="Proteomes" id="UP000005801"/>
    </source>
</evidence>
<dbReference type="Proteomes" id="UP000005801">
    <property type="component" value="Unassembled WGS sequence"/>
</dbReference>
<gene>
    <name evidence="1" type="ORF">PPSIR1_33244</name>
</gene>
<reference evidence="1 2" key="1">
    <citation type="submission" date="2007-06" db="EMBL/GenBank/DDBJ databases">
        <authorList>
            <person name="Shimkets L."/>
            <person name="Ferriera S."/>
            <person name="Johnson J."/>
            <person name="Kravitz S."/>
            <person name="Beeson K."/>
            <person name="Sutton G."/>
            <person name="Rogers Y.-H."/>
            <person name="Friedman R."/>
            <person name="Frazier M."/>
            <person name="Venter J.C."/>
        </authorList>
    </citation>
    <scope>NUCLEOTIDE SEQUENCE [LARGE SCALE GENOMIC DNA]</scope>
    <source>
        <strain evidence="1 2">SIR-1</strain>
    </source>
</reference>
<accession>A6G6K5</accession>
<organism evidence="1 2">
    <name type="scientific">Plesiocystis pacifica SIR-1</name>
    <dbReference type="NCBI Taxonomy" id="391625"/>
    <lineage>
        <taxon>Bacteria</taxon>
        <taxon>Pseudomonadati</taxon>
        <taxon>Myxococcota</taxon>
        <taxon>Polyangia</taxon>
        <taxon>Nannocystales</taxon>
        <taxon>Nannocystaceae</taxon>
        <taxon>Plesiocystis</taxon>
    </lineage>
</organism>
<dbReference type="AlphaFoldDB" id="A6G6K5"/>
<dbReference type="STRING" id="391625.PPSIR1_33244"/>